<dbReference type="SMART" id="SM00460">
    <property type="entry name" value="TGc"/>
    <property type="match status" value="1"/>
</dbReference>
<dbReference type="RefSeq" id="WP_101894233.1">
    <property type="nucleotide sequence ID" value="NZ_CP022684.1"/>
</dbReference>
<name>A0A2K9LKZ1_9GAMM</name>
<accession>A0A2K9LKZ1</accession>
<organism evidence="2 3">
    <name type="scientific">Ketobacter alkanivorans</name>
    <dbReference type="NCBI Taxonomy" id="1917421"/>
    <lineage>
        <taxon>Bacteria</taxon>
        <taxon>Pseudomonadati</taxon>
        <taxon>Pseudomonadota</taxon>
        <taxon>Gammaproteobacteria</taxon>
        <taxon>Pseudomonadales</taxon>
        <taxon>Ketobacteraceae</taxon>
        <taxon>Ketobacter</taxon>
    </lineage>
</organism>
<dbReference type="Pfam" id="PF01841">
    <property type="entry name" value="Transglut_core"/>
    <property type="match status" value="1"/>
</dbReference>
<dbReference type="EMBL" id="CP022684">
    <property type="protein sequence ID" value="AUM12851.1"/>
    <property type="molecule type" value="Genomic_DNA"/>
</dbReference>
<dbReference type="Pfam" id="PF08379">
    <property type="entry name" value="Bact_transglu_N"/>
    <property type="match status" value="1"/>
</dbReference>
<protein>
    <submittedName>
        <fullName evidence="2">Transglutaminase</fullName>
    </submittedName>
</protein>
<reference evidence="3" key="1">
    <citation type="submission" date="2017-08" db="EMBL/GenBank/DDBJ databases">
        <title>Direct submision.</title>
        <authorList>
            <person name="Kim S.-J."/>
            <person name="Rhee S.-K."/>
        </authorList>
    </citation>
    <scope>NUCLEOTIDE SEQUENCE [LARGE SCALE GENOMIC DNA]</scope>
    <source>
        <strain evidence="3">GI5</strain>
    </source>
</reference>
<gene>
    <name evidence="2" type="ORF">Kalk_10650</name>
</gene>
<dbReference type="PANTHER" id="PTHR33490">
    <property type="entry name" value="BLR5614 PROTEIN-RELATED"/>
    <property type="match status" value="1"/>
</dbReference>
<dbReference type="InterPro" id="IPR013589">
    <property type="entry name" value="Bac_transglu_N"/>
</dbReference>
<evidence type="ECO:0000313" key="2">
    <source>
        <dbReference type="EMBL" id="AUM12851.1"/>
    </source>
</evidence>
<sequence length="293" mass="33294">MKYRIKHTTHYEYSSQVSMCFNEARMSPVNSAHQTCARNRFVIHPAPESLHKRFDYFGNQVTSFDILQPHRELSVTVYSEVQVLAHAQQALFSADYPWEFVRDSLKTTTDPEQIVVREYILPSMLIPVFDEVKEYADKSFKPGRPVMEAIRELVERIFKDFKYDPGFSSISTPLKTVLEHRRGVCQDFAHLGIACIRSMGLAAGYVSGYLETLPPPGQEKLEGADASHAWLAVYLPDHGWMHLDPTNNMVAGDQHITLAFGRDFADVTPLKGVIYGGDDHELSVSVDVRRIEE</sequence>
<proteinExistence type="predicted"/>
<dbReference type="KEGG" id="kak:Kalk_10650"/>
<dbReference type="Gene3D" id="3.10.620.30">
    <property type="match status" value="1"/>
</dbReference>
<dbReference type="AlphaFoldDB" id="A0A2K9LKZ1"/>
<dbReference type="PANTHER" id="PTHR33490:SF7">
    <property type="entry name" value="BLR2979 PROTEIN"/>
    <property type="match status" value="1"/>
</dbReference>
<dbReference type="InterPro" id="IPR002931">
    <property type="entry name" value="Transglutaminase-like"/>
</dbReference>
<dbReference type="SUPFAM" id="SSF54001">
    <property type="entry name" value="Cysteine proteinases"/>
    <property type="match status" value="1"/>
</dbReference>
<feature type="domain" description="Transglutaminase-like" evidence="1">
    <location>
        <begin position="177"/>
        <end position="247"/>
    </location>
</feature>
<keyword evidence="3" id="KW-1185">Reference proteome</keyword>
<dbReference type="OrthoDB" id="5438043at2"/>
<evidence type="ECO:0000313" key="3">
    <source>
        <dbReference type="Proteomes" id="UP000235116"/>
    </source>
</evidence>
<dbReference type="InterPro" id="IPR038765">
    <property type="entry name" value="Papain-like_cys_pep_sf"/>
</dbReference>
<evidence type="ECO:0000259" key="1">
    <source>
        <dbReference type="SMART" id="SM00460"/>
    </source>
</evidence>
<dbReference type="Proteomes" id="UP000235116">
    <property type="component" value="Chromosome"/>
</dbReference>